<accession>A0AAN9VP45</accession>
<gene>
    <name evidence="8" type="ORF">R5R35_014806</name>
</gene>
<dbReference type="InterPro" id="IPR049941">
    <property type="entry name" value="LPLAT_7/PORCN-like"/>
</dbReference>
<dbReference type="GO" id="GO:0016020">
    <property type="term" value="C:membrane"/>
    <property type="evidence" value="ECO:0007669"/>
    <property type="project" value="UniProtKB-SubCell"/>
</dbReference>
<feature type="transmembrane region" description="Helical" evidence="7">
    <location>
        <begin position="62"/>
        <end position="81"/>
    </location>
</feature>
<dbReference type="EMBL" id="JAZDUA010000115">
    <property type="protein sequence ID" value="KAK7867608.1"/>
    <property type="molecule type" value="Genomic_DNA"/>
</dbReference>
<keyword evidence="5 7" id="KW-0472">Membrane</keyword>
<evidence type="ECO:0000313" key="8">
    <source>
        <dbReference type="EMBL" id="KAK7867608.1"/>
    </source>
</evidence>
<dbReference type="Pfam" id="PF03062">
    <property type="entry name" value="MBOAT"/>
    <property type="match status" value="1"/>
</dbReference>
<keyword evidence="2" id="KW-0808">Transferase</keyword>
<dbReference type="GO" id="GO:0016746">
    <property type="term" value="F:acyltransferase activity"/>
    <property type="evidence" value="ECO:0007669"/>
    <property type="project" value="UniProtKB-KW"/>
</dbReference>
<evidence type="ECO:0000256" key="3">
    <source>
        <dbReference type="ARBA" id="ARBA00022692"/>
    </source>
</evidence>
<feature type="transmembrane region" description="Helical" evidence="7">
    <location>
        <begin position="30"/>
        <end position="50"/>
    </location>
</feature>
<dbReference type="AlphaFoldDB" id="A0AAN9VP45"/>
<keyword evidence="6" id="KW-0012">Acyltransferase</keyword>
<keyword evidence="9" id="KW-1185">Reference proteome</keyword>
<feature type="transmembrane region" description="Helical" evidence="7">
    <location>
        <begin position="385"/>
        <end position="402"/>
    </location>
</feature>
<dbReference type="PANTHER" id="PTHR13906">
    <property type="entry name" value="PORCUPINE"/>
    <property type="match status" value="1"/>
</dbReference>
<dbReference type="Proteomes" id="UP001378592">
    <property type="component" value="Unassembled WGS sequence"/>
</dbReference>
<feature type="transmembrane region" description="Helical" evidence="7">
    <location>
        <begin position="101"/>
        <end position="119"/>
    </location>
</feature>
<name>A0AAN9VP45_9ORTH</name>
<feature type="transmembrane region" description="Helical" evidence="7">
    <location>
        <begin position="422"/>
        <end position="442"/>
    </location>
</feature>
<dbReference type="PANTHER" id="PTHR13906:SF4">
    <property type="entry name" value="LYSOPHOSPHOLIPID ACYLTRANSFERASE 6"/>
    <property type="match status" value="1"/>
</dbReference>
<evidence type="ECO:0000256" key="7">
    <source>
        <dbReference type="SAM" id="Phobius"/>
    </source>
</evidence>
<evidence type="ECO:0000256" key="5">
    <source>
        <dbReference type="ARBA" id="ARBA00023136"/>
    </source>
</evidence>
<dbReference type="GO" id="GO:0030258">
    <property type="term" value="P:lipid modification"/>
    <property type="evidence" value="ECO:0007669"/>
    <property type="project" value="TreeGrafter"/>
</dbReference>
<evidence type="ECO:0000256" key="4">
    <source>
        <dbReference type="ARBA" id="ARBA00022989"/>
    </source>
</evidence>
<keyword evidence="4 7" id="KW-1133">Transmembrane helix</keyword>
<evidence type="ECO:0000256" key="2">
    <source>
        <dbReference type="ARBA" id="ARBA00022679"/>
    </source>
</evidence>
<feature type="transmembrane region" description="Helical" evidence="7">
    <location>
        <begin position="454"/>
        <end position="473"/>
    </location>
</feature>
<feature type="transmembrane region" description="Helical" evidence="7">
    <location>
        <begin position="238"/>
        <end position="257"/>
    </location>
</feature>
<evidence type="ECO:0000256" key="6">
    <source>
        <dbReference type="ARBA" id="ARBA00023315"/>
    </source>
</evidence>
<dbReference type="InterPro" id="IPR004299">
    <property type="entry name" value="MBOAT_fam"/>
</dbReference>
<organism evidence="8 9">
    <name type="scientific">Gryllus longicercus</name>
    <dbReference type="NCBI Taxonomy" id="2509291"/>
    <lineage>
        <taxon>Eukaryota</taxon>
        <taxon>Metazoa</taxon>
        <taxon>Ecdysozoa</taxon>
        <taxon>Arthropoda</taxon>
        <taxon>Hexapoda</taxon>
        <taxon>Insecta</taxon>
        <taxon>Pterygota</taxon>
        <taxon>Neoptera</taxon>
        <taxon>Polyneoptera</taxon>
        <taxon>Orthoptera</taxon>
        <taxon>Ensifera</taxon>
        <taxon>Gryllidea</taxon>
        <taxon>Grylloidea</taxon>
        <taxon>Gryllidae</taxon>
        <taxon>Gryllinae</taxon>
        <taxon>Gryllus</taxon>
    </lineage>
</organism>
<comment type="subcellular location">
    <subcellularLocation>
        <location evidence="1">Membrane</location>
        <topology evidence="1">Multi-pass membrane protein</topology>
    </subcellularLocation>
</comment>
<evidence type="ECO:0000313" key="9">
    <source>
        <dbReference type="Proteomes" id="UP001378592"/>
    </source>
</evidence>
<sequence length="494" mass="56051">MAEAVDYVYYDGSRLFSWVSDMSGIPVDQVNFVISQFLALGLAPLFRSVFHPSKTSAATRHAFGLVLGLAFGYFCFGMQAVHLAGLPALCYIVMRTQSPHVMQRTVLAVALIYLSCIHLHRQKYDYGSYTLDITGPLMVITQKVTSLAFSLHDGLTRQEEELTANQKYHMIKKMPTALEYFSYMFHFQALMCGPVLFYRDYIDFIDGHNFLKHAPPSTSVDSNSNSKNFVLEPSPSLVVFKKFVSSMLCALLFMVLLPKFPITRVKEQDFVTEESLVSKMSYLIVATSLVRFKYYHAWLLADAICNASGLGFNGYRKDGSARWDLISNVDVLGFELGLSLRDSIEQWNKGTTRWLRMCVYERAPRFKTVLTYALSALWHGFYPGYYLTFASGAMFTFASRAVRRSIRPYFMGSKSHKAVYDILTMLTTRVVMGYITFSFVILEFWPSVNLYLNMYLWLHVLAVLAVTVLPVLIPPRRLPPANAVANGMPAKKLD</sequence>
<proteinExistence type="predicted"/>
<comment type="caution">
    <text evidence="8">The sequence shown here is derived from an EMBL/GenBank/DDBJ whole genome shotgun (WGS) entry which is preliminary data.</text>
</comment>
<evidence type="ECO:0000256" key="1">
    <source>
        <dbReference type="ARBA" id="ARBA00004141"/>
    </source>
</evidence>
<keyword evidence="3 7" id="KW-0812">Transmembrane</keyword>
<reference evidence="8 9" key="1">
    <citation type="submission" date="2024-03" db="EMBL/GenBank/DDBJ databases">
        <title>The genome assembly and annotation of the cricket Gryllus longicercus Weissman &amp; Gray.</title>
        <authorList>
            <person name="Szrajer S."/>
            <person name="Gray D."/>
            <person name="Ylla G."/>
        </authorList>
    </citation>
    <scope>NUCLEOTIDE SEQUENCE [LARGE SCALE GENOMIC DNA]</scope>
    <source>
        <strain evidence="8">DAG 2021-001</strain>
        <tissue evidence="8">Whole body minus gut</tissue>
    </source>
</reference>
<feature type="transmembrane region" description="Helical" evidence="7">
    <location>
        <begin position="180"/>
        <end position="198"/>
    </location>
</feature>
<protein>
    <submittedName>
        <fullName evidence="8">Uncharacterized protein</fullName>
    </submittedName>
</protein>